<dbReference type="EMBL" id="RJSF01000040">
    <property type="protein sequence ID" value="RNM13563.1"/>
    <property type="molecule type" value="Genomic_DNA"/>
</dbReference>
<dbReference type="OrthoDB" id="8156917at2"/>
<gene>
    <name evidence="2" type="ORF">EFL26_11170</name>
</gene>
<evidence type="ECO:0000313" key="2">
    <source>
        <dbReference type="EMBL" id="RNM13563.1"/>
    </source>
</evidence>
<dbReference type="InterPro" id="IPR000415">
    <property type="entry name" value="Nitroreductase-like"/>
</dbReference>
<dbReference type="NCBIfam" id="NF047509">
    <property type="entry name" value="Rv3131_FMN_oxido"/>
    <property type="match status" value="1"/>
</dbReference>
<dbReference type="RefSeq" id="WP_123222971.1">
    <property type="nucleotide sequence ID" value="NZ_RJSF01000040.1"/>
</dbReference>
<dbReference type="InterPro" id="IPR050627">
    <property type="entry name" value="Nitroreductase/BluB"/>
</dbReference>
<sequence>MNSDIDRTTEGAIGDTIADGQAAATGLRPARELGPAQFRRIVELARLAPSVHNTQPWWWQVSGTSLELWADRERGLPVSDPLGRNLVISCGAALHHTAVAAEAVGARAQIEYLPKGADSDLMARIDLVPHHPSVEALARLTMLGQRHTDRRRFTSWPVPDESVAHLAEEGRRWGASVLAVTDRALRVEIEDLLEEARRRQQGDPRISDETEAWIDHDVADGVPSATVPRFDGARGERPTRFDSSLIADTTESVVRGTDGLLVVSTPDDGPLSWLHAGASLSALWLLATGHGLSVVPLSQAVEVERTRLALERLLPAPSRVPQILARVGWQEIGRGDLPRSPRRPVDELLRGLSRPA</sequence>
<dbReference type="Pfam" id="PF00881">
    <property type="entry name" value="Nitroreductase"/>
    <property type="match status" value="1"/>
</dbReference>
<dbReference type="SUPFAM" id="SSF55469">
    <property type="entry name" value="FMN-dependent nitroreductase-like"/>
    <property type="match status" value="2"/>
</dbReference>
<evidence type="ECO:0000313" key="3">
    <source>
        <dbReference type="Proteomes" id="UP000279994"/>
    </source>
</evidence>
<keyword evidence="3" id="KW-1185">Reference proteome</keyword>
<reference evidence="2 3" key="1">
    <citation type="submission" date="2018-11" db="EMBL/GenBank/DDBJ databases">
        <authorList>
            <person name="Li F."/>
        </authorList>
    </citation>
    <scope>NUCLEOTIDE SEQUENCE [LARGE SCALE GENOMIC DNA]</scope>
    <source>
        <strain evidence="2 3">Gsoil 818</strain>
    </source>
</reference>
<evidence type="ECO:0000259" key="1">
    <source>
        <dbReference type="Pfam" id="PF00881"/>
    </source>
</evidence>
<proteinExistence type="predicted"/>
<organism evidence="2 3">
    <name type="scientific">Nocardioides pocheonensis</name>
    <dbReference type="NCBI Taxonomy" id="661485"/>
    <lineage>
        <taxon>Bacteria</taxon>
        <taxon>Bacillati</taxon>
        <taxon>Actinomycetota</taxon>
        <taxon>Actinomycetes</taxon>
        <taxon>Propionibacteriales</taxon>
        <taxon>Nocardioidaceae</taxon>
        <taxon>Nocardioides</taxon>
    </lineage>
</organism>
<comment type="caution">
    <text evidence="2">The sequence shown here is derived from an EMBL/GenBank/DDBJ whole genome shotgun (WGS) entry which is preliminary data.</text>
</comment>
<dbReference type="AlphaFoldDB" id="A0A3N0GM75"/>
<dbReference type="GO" id="GO:0016491">
    <property type="term" value="F:oxidoreductase activity"/>
    <property type="evidence" value="ECO:0007669"/>
    <property type="project" value="InterPro"/>
</dbReference>
<protein>
    <recommendedName>
        <fullName evidence="1">Nitroreductase domain-containing protein</fullName>
    </recommendedName>
</protein>
<dbReference type="PANTHER" id="PTHR23026">
    <property type="entry name" value="NADPH NITROREDUCTASE"/>
    <property type="match status" value="1"/>
</dbReference>
<feature type="domain" description="Nitroreductase" evidence="1">
    <location>
        <begin position="145"/>
        <end position="329"/>
    </location>
</feature>
<dbReference type="Proteomes" id="UP000279994">
    <property type="component" value="Unassembled WGS sequence"/>
</dbReference>
<dbReference type="InterPro" id="IPR029479">
    <property type="entry name" value="Nitroreductase"/>
</dbReference>
<dbReference type="Gene3D" id="3.40.109.30">
    <property type="entry name" value="putative nitroreductase (tm1586), domain 2"/>
    <property type="match status" value="1"/>
</dbReference>
<name>A0A3N0GM75_9ACTN</name>
<dbReference type="PANTHER" id="PTHR23026:SF123">
    <property type="entry name" value="NAD(P)H NITROREDUCTASE RV3131-RELATED"/>
    <property type="match status" value="1"/>
</dbReference>
<dbReference type="Gene3D" id="3.40.109.10">
    <property type="entry name" value="NADH Oxidase"/>
    <property type="match status" value="1"/>
</dbReference>
<accession>A0A3N0GM75</accession>